<name>A0ABT7DRV1_9ACTN</name>
<evidence type="ECO:0000313" key="3">
    <source>
        <dbReference type="Proteomes" id="UP001232750"/>
    </source>
</evidence>
<dbReference type="RefSeq" id="WP_283832603.1">
    <property type="nucleotide sequence ID" value="NZ_JASJEU010000021.1"/>
</dbReference>
<accession>A0ABT7DRV1</accession>
<keyword evidence="1" id="KW-0812">Transmembrane</keyword>
<reference evidence="2 3" key="1">
    <citation type="submission" date="2023-05" db="EMBL/GenBank/DDBJ databases">
        <title>Gordonibacter KGMB12511T sp. nov., isolated from faeces of healthy Korean.</title>
        <authorList>
            <person name="Kim H.S."/>
            <person name="Kim J.-S."/>
            <person name="Suh M.K."/>
            <person name="Eom M.K."/>
            <person name="Do H.E."/>
            <person name="Lee J.-S."/>
        </authorList>
    </citation>
    <scope>NUCLEOTIDE SEQUENCE [LARGE SCALE GENOMIC DNA]</scope>
    <source>
        <strain evidence="2 3">KGMB12511</strain>
    </source>
</reference>
<protein>
    <submittedName>
        <fullName evidence="2">Uncharacterized protein</fullName>
    </submittedName>
</protein>
<keyword evidence="3" id="KW-1185">Reference proteome</keyword>
<proteinExistence type="predicted"/>
<keyword evidence="1" id="KW-1133">Transmembrane helix</keyword>
<evidence type="ECO:0000256" key="1">
    <source>
        <dbReference type="SAM" id="Phobius"/>
    </source>
</evidence>
<feature type="transmembrane region" description="Helical" evidence="1">
    <location>
        <begin position="6"/>
        <end position="30"/>
    </location>
</feature>
<sequence length="53" mass="5646">MLTIDQLAVLVLLLAVAFVVTVIVTSYAVVRLTHQAKALQADLVALRTARKGA</sequence>
<evidence type="ECO:0000313" key="2">
    <source>
        <dbReference type="EMBL" id="MDJ1651256.1"/>
    </source>
</evidence>
<dbReference type="EMBL" id="JASJEU010000021">
    <property type="protein sequence ID" value="MDJ1651256.1"/>
    <property type="molecule type" value="Genomic_DNA"/>
</dbReference>
<comment type="caution">
    <text evidence="2">The sequence shown here is derived from an EMBL/GenBank/DDBJ whole genome shotgun (WGS) entry which is preliminary data.</text>
</comment>
<dbReference type="Proteomes" id="UP001232750">
    <property type="component" value="Unassembled WGS sequence"/>
</dbReference>
<keyword evidence="1" id="KW-0472">Membrane</keyword>
<gene>
    <name evidence="2" type="ORF">QNJ86_10630</name>
</gene>
<organism evidence="2 3">
    <name type="scientific">Gordonibacter faecis</name>
    <dbReference type="NCBI Taxonomy" id="3047475"/>
    <lineage>
        <taxon>Bacteria</taxon>
        <taxon>Bacillati</taxon>
        <taxon>Actinomycetota</taxon>
        <taxon>Coriobacteriia</taxon>
        <taxon>Eggerthellales</taxon>
        <taxon>Eggerthellaceae</taxon>
        <taxon>Gordonibacter</taxon>
    </lineage>
</organism>